<dbReference type="Pfam" id="PF16332">
    <property type="entry name" value="DUF4962"/>
    <property type="match status" value="1"/>
</dbReference>
<keyword evidence="5" id="KW-1185">Reference proteome</keyword>
<dbReference type="KEGG" id="est:DN752_02265"/>
<dbReference type="Gene3D" id="1.50.10.100">
    <property type="entry name" value="Chondroitin AC/alginate lyase"/>
    <property type="match status" value="1"/>
</dbReference>
<dbReference type="PANTHER" id="PTHR38045">
    <property type="entry name" value="CHROMOSOME 1, WHOLE GENOME SHOTGUN SEQUENCE"/>
    <property type="match status" value="1"/>
</dbReference>
<protein>
    <submittedName>
        <fullName evidence="4">Heparinase</fullName>
    </submittedName>
</protein>
<dbReference type="Gene3D" id="2.70.98.70">
    <property type="match status" value="1"/>
</dbReference>
<dbReference type="GO" id="GO:0016829">
    <property type="term" value="F:lyase activity"/>
    <property type="evidence" value="ECO:0007669"/>
    <property type="project" value="InterPro"/>
</dbReference>
<evidence type="ECO:0000259" key="3">
    <source>
        <dbReference type="Pfam" id="PF16332"/>
    </source>
</evidence>
<name>A0A2Z4IF30_9BACT</name>
<accession>A0A2Z4IF30</accession>
<evidence type="ECO:0000259" key="2">
    <source>
        <dbReference type="Pfam" id="PF07940"/>
    </source>
</evidence>
<dbReference type="OrthoDB" id="175534at2"/>
<evidence type="ECO:0000256" key="1">
    <source>
        <dbReference type="ARBA" id="ARBA00004196"/>
    </source>
</evidence>
<evidence type="ECO:0000313" key="5">
    <source>
        <dbReference type="Proteomes" id="UP000248688"/>
    </source>
</evidence>
<dbReference type="InterPro" id="IPR012480">
    <property type="entry name" value="Hepar_II_III_C"/>
</dbReference>
<dbReference type="SUPFAM" id="SSF48230">
    <property type="entry name" value="Chondroitin AC/alginate lyase"/>
    <property type="match status" value="1"/>
</dbReference>
<dbReference type="AlphaFoldDB" id="A0A2Z4IF30"/>
<dbReference type="Proteomes" id="UP000248688">
    <property type="component" value="Chromosome"/>
</dbReference>
<organism evidence="4 5">
    <name type="scientific">Echinicola strongylocentroti</name>
    <dbReference type="NCBI Taxonomy" id="1795355"/>
    <lineage>
        <taxon>Bacteria</taxon>
        <taxon>Pseudomonadati</taxon>
        <taxon>Bacteroidota</taxon>
        <taxon>Cytophagia</taxon>
        <taxon>Cytophagales</taxon>
        <taxon>Cyclobacteriaceae</taxon>
        <taxon>Echinicola</taxon>
    </lineage>
</organism>
<comment type="subcellular location">
    <subcellularLocation>
        <location evidence="1">Cell envelope</location>
    </subcellularLocation>
</comment>
<gene>
    <name evidence="4" type="ORF">DN752_02265</name>
</gene>
<sequence>MVVSTLVSSQTVSNNAGYASHPRMLIGQEQLMALKASMMENRCWSALNDLLLDEANGLVSQPLTPIHFKGKTMLPQAREIFRKISYLSYAYQLTKEEAFAHRGIEELMHAAQLDTWNPDVFLDVAELTMAVAIGYDWLYPVMSERERRLIKEAIVQKGLKPSYDEKYNRFLQLDNNWNQVCNAAMVWGALAIYDEEPILAEKTIARAVSSAMKPIKKYGDHGGFAEGPMYWTYGTTYHVLMLEALAGAYWNTRIPLYSEGFLRSGQFFLNMIANSGRAFNWSDALEKHCLNPAIFWLANKTGDSSLLWNEKKILENRDYHGLVTSRFLPMVLLFGAGRSPEDISAPSSRLWTGSGDNEVVTMRTSWEDPSGIFLGFKLGNAQEHHAHMDMGAFVMEAEGVRWAKDLGMQDYHSLSSKKVNLWDSSQDGGRWTVFRYNNHGHNTLTLDDSLMDVRGQAKLLRSSDSEGFQYAIGDLTDVFLRKDRKILRGVAIRHQNQVVIRDEISASPEAVKIRWKMVTPGKVITRGNEAILMKNGKELRLQVHAPKEAQLKVWPANNHHRYDAANEGARVVGFELQVKKNCSEVIEVRLLTGGGQIDQAPSLPLSEWD</sequence>
<dbReference type="PANTHER" id="PTHR38045:SF1">
    <property type="entry name" value="HEPARINASE II_III-LIKE PROTEIN"/>
    <property type="match status" value="1"/>
</dbReference>
<dbReference type="Pfam" id="PF07940">
    <property type="entry name" value="Hepar_II_III_C"/>
    <property type="match status" value="1"/>
</dbReference>
<dbReference type="GO" id="GO:0030313">
    <property type="term" value="C:cell envelope"/>
    <property type="evidence" value="ECO:0007669"/>
    <property type="project" value="UniProtKB-SubCell"/>
</dbReference>
<reference evidence="4 5" key="1">
    <citation type="submission" date="2018-06" db="EMBL/GenBank/DDBJ databases">
        <title>Echinicola strongylocentroti sp. nov., isolated from a sea urchin Strongylocentrotus intermedius.</title>
        <authorList>
            <person name="Bae S.S."/>
        </authorList>
    </citation>
    <scope>NUCLEOTIDE SEQUENCE [LARGE SCALE GENOMIC DNA]</scope>
    <source>
        <strain evidence="4 5">MEBiC08714</strain>
    </source>
</reference>
<dbReference type="InterPro" id="IPR032518">
    <property type="entry name" value="HepII_N"/>
</dbReference>
<feature type="domain" description="Heparinase II N-terminal" evidence="3">
    <location>
        <begin position="83"/>
        <end position="197"/>
    </location>
</feature>
<dbReference type="EMBL" id="CP030041">
    <property type="protein sequence ID" value="AWW29053.1"/>
    <property type="molecule type" value="Genomic_DNA"/>
</dbReference>
<proteinExistence type="predicted"/>
<dbReference type="InterPro" id="IPR008929">
    <property type="entry name" value="Chondroitin_lyas"/>
</dbReference>
<feature type="domain" description="Heparinase II/III-like C-terminal" evidence="2">
    <location>
        <begin position="379"/>
        <end position="564"/>
    </location>
</feature>
<evidence type="ECO:0000313" key="4">
    <source>
        <dbReference type="EMBL" id="AWW29053.1"/>
    </source>
</evidence>